<dbReference type="EMBL" id="LSSL01006904">
    <property type="protein sequence ID" value="OLY78244.1"/>
    <property type="molecule type" value="Genomic_DNA"/>
</dbReference>
<evidence type="ECO:0008006" key="3">
    <source>
        <dbReference type="Google" id="ProtNLM"/>
    </source>
</evidence>
<organism evidence="1 2">
    <name type="scientific">Smittium mucronatum</name>
    <dbReference type="NCBI Taxonomy" id="133383"/>
    <lineage>
        <taxon>Eukaryota</taxon>
        <taxon>Fungi</taxon>
        <taxon>Fungi incertae sedis</taxon>
        <taxon>Zoopagomycota</taxon>
        <taxon>Kickxellomycotina</taxon>
        <taxon>Harpellomycetes</taxon>
        <taxon>Harpellales</taxon>
        <taxon>Legeriomycetaceae</taxon>
        <taxon>Smittium</taxon>
    </lineage>
</organism>
<dbReference type="Proteomes" id="UP000187455">
    <property type="component" value="Unassembled WGS sequence"/>
</dbReference>
<dbReference type="AlphaFoldDB" id="A0A1R0GMW9"/>
<reference evidence="1 2" key="1">
    <citation type="journal article" date="2016" name="Mol. Biol. Evol.">
        <title>Genome-Wide Survey of Gut Fungi (Harpellales) Reveals the First Horizontally Transferred Ubiquitin Gene from a Mosquito Host.</title>
        <authorList>
            <person name="Wang Y."/>
            <person name="White M.M."/>
            <person name="Kvist S."/>
            <person name="Moncalvo J.M."/>
        </authorList>
    </citation>
    <scope>NUCLEOTIDE SEQUENCE [LARGE SCALE GENOMIC DNA]</scope>
    <source>
        <strain evidence="1 2">ALG-7-W6</strain>
    </source>
</reference>
<comment type="caution">
    <text evidence="1">The sequence shown here is derived from an EMBL/GenBank/DDBJ whole genome shotgun (WGS) entry which is preliminary data.</text>
</comment>
<accession>A0A1R0GMW9</accession>
<gene>
    <name evidence="1" type="ORF">AYI68_g7713</name>
</gene>
<name>A0A1R0GMW9_9FUNG</name>
<keyword evidence="2" id="KW-1185">Reference proteome</keyword>
<protein>
    <recommendedName>
        <fullName evidence="3">Retrotransposon gag domain-containing protein</fullName>
    </recommendedName>
</protein>
<sequence length="286" mass="33174">MQYQEEKLQIVSIEKDLTLREADFYRRRSKKQQNPELLQIHTLVPPLPFEIFLNSMLTELNQCMIVVDSLKREVRSWYNAEPDSSTTTWPALKDALLLQYGGTNYISNTLTTVASMKLNARSEFSTFVQRIQLSIQLIAMGENSLAVAIIRHQIDSDIRQYPPEIRDELLSYFDQLLRLQLQEMQSKPSSIVSFQSSNNNNAIDFDTISAIIRRQPQFSRTAISFSTRSRSPDGFRQRYTLPSSPENTTIVRTQFEEYVKNSICFTCARKDTFEQCVHVETKNTLF</sequence>
<dbReference type="STRING" id="133383.A0A1R0GMW9"/>
<evidence type="ECO:0000313" key="1">
    <source>
        <dbReference type="EMBL" id="OLY78244.1"/>
    </source>
</evidence>
<proteinExistence type="predicted"/>
<dbReference type="OrthoDB" id="5584959at2759"/>
<evidence type="ECO:0000313" key="2">
    <source>
        <dbReference type="Proteomes" id="UP000187455"/>
    </source>
</evidence>